<dbReference type="NCBIfam" id="TIGR00715">
    <property type="entry name" value="precor6x_red"/>
    <property type="match status" value="1"/>
</dbReference>
<keyword evidence="2" id="KW-0169">Cobalamin biosynthesis</keyword>
<dbReference type="NCBIfam" id="NF005968">
    <property type="entry name" value="PRK08057.1-2"/>
    <property type="match status" value="1"/>
</dbReference>
<dbReference type="PANTHER" id="PTHR36925">
    <property type="entry name" value="COBALT-PRECORRIN-6A REDUCTASE"/>
    <property type="match status" value="1"/>
</dbReference>
<evidence type="ECO:0000256" key="2">
    <source>
        <dbReference type="ARBA" id="ARBA00022573"/>
    </source>
</evidence>
<evidence type="ECO:0000313" key="5">
    <source>
        <dbReference type="Proteomes" id="UP000528286"/>
    </source>
</evidence>
<comment type="caution">
    <text evidence="4">The sequence shown here is derived from an EMBL/GenBank/DDBJ whole genome shotgun (WGS) entry which is preliminary data.</text>
</comment>
<dbReference type="EC" id="1.3.1.106" evidence="4"/>
<dbReference type="Proteomes" id="UP000528286">
    <property type="component" value="Unassembled WGS sequence"/>
</dbReference>
<accession>A0A7W6J1I6</accession>
<evidence type="ECO:0000256" key="1">
    <source>
        <dbReference type="ARBA" id="ARBA00004953"/>
    </source>
</evidence>
<dbReference type="UniPathway" id="UPA00148"/>
<dbReference type="GO" id="GO:0009236">
    <property type="term" value="P:cobalamin biosynthetic process"/>
    <property type="evidence" value="ECO:0007669"/>
    <property type="project" value="UniProtKB-UniPathway"/>
</dbReference>
<dbReference type="GO" id="GO:0016994">
    <property type="term" value="F:precorrin-6A reductase activity"/>
    <property type="evidence" value="ECO:0007669"/>
    <property type="project" value="UniProtKB-EC"/>
</dbReference>
<evidence type="ECO:0000313" key="4">
    <source>
        <dbReference type="EMBL" id="MBB4063058.1"/>
    </source>
</evidence>
<reference evidence="4 5" key="1">
    <citation type="submission" date="2020-08" db="EMBL/GenBank/DDBJ databases">
        <title>Genomic Encyclopedia of Type Strains, Phase IV (KMG-IV): sequencing the most valuable type-strain genomes for metagenomic binning, comparative biology and taxonomic classification.</title>
        <authorList>
            <person name="Goeker M."/>
        </authorList>
    </citation>
    <scope>NUCLEOTIDE SEQUENCE [LARGE SCALE GENOMIC DNA]</scope>
    <source>
        <strain evidence="4 5">DSM 29853</strain>
    </source>
</reference>
<comment type="pathway">
    <text evidence="1">Cofactor biosynthesis; adenosylcobalamin biosynthesis.</text>
</comment>
<gene>
    <name evidence="4" type="ORF">GGR23_000219</name>
</gene>
<keyword evidence="5" id="KW-1185">Reference proteome</keyword>
<protein>
    <submittedName>
        <fullName evidence="4">Precorrin-6A/cobalt-precorrin-6A reductase</fullName>
        <ecNumber evidence="4">1.3.1.106</ecNumber>
        <ecNumber evidence="4">1.3.1.54</ecNumber>
    </submittedName>
</protein>
<dbReference type="EMBL" id="JACIEZ010000001">
    <property type="protein sequence ID" value="MBB4063058.1"/>
    <property type="molecule type" value="Genomic_DNA"/>
</dbReference>
<dbReference type="PANTHER" id="PTHR36925:SF1">
    <property type="entry name" value="COBALT-PRECORRIN-6A REDUCTASE"/>
    <property type="match status" value="1"/>
</dbReference>
<dbReference type="PROSITE" id="PS51014">
    <property type="entry name" value="COBK_CBIJ"/>
    <property type="match status" value="1"/>
</dbReference>
<name>A0A7W6J1I6_9HYPH</name>
<organism evidence="4 5">
    <name type="scientific">Gellertiella hungarica</name>
    <dbReference type="NCBI Taxonomy" id="1572859"/>
    <lineage>
        <taxon>Bacteria</taxon>
        <taxon>Pseudomonadati</taxon>
        <taxon>Pseudomonadota</taxon>
        <taxon>Alphaproteobacteria</taxon>
        <taxon>Hyphomicrobiales</taxon>
        <taxon>Rhizobiaceae</taxon>
        <taxon>Gellertiella</taxon>
    </lineage>
</organism>
<dbReference type="EC" id="1.3.1.54" evidence="4"/>
<dbReference type="RefSeq" id="WP_183364259.1">
    <property type="nucleotide sequence ID" value="NZ_JACIEZ010000001.1"/>
</dbReference>
<sequence>MDKHRILILGGTTEARALAARLAGDDRFDTTLSLAGRTLDPRPQPVPVRVGGFGGAEGLARHLAEEAVDLMIDATHPFAARISRNAAEAAQTAGVPLVALRRPAWERQAGDLWESVGSIPEAVRALPQAPSRVFLAIGRQEASQFSARPEHSYLVRSVDPVTPPLDVPDARYLLACGPFGLEDELDLLKRERIDVIVAKNSGGSATYAKIEAARLLGIRVIMVERQEPPGVPAVPTVEAALAHIDHLFSADRKRGV</sequence>
<proteinExistence type="predicted"/>
<dbReference type="Pfam" id="PF02571">
    <property type="entry name" value="CbiJ"/>
    <property type="match status" value="1"/>
</dbReference>
<evidence type="ECO:0000256" key="3">
    <source>
        <dbReference type="ARBA" id="ARBA00023002"/>
    </source>
</evidence>
<dbReference type="InterPro" id="IPR003723">
    <property type="entry name" value="Precorrin-6x_reduct"/>
</dbReference>
<keyword evidence="3 4" id="KW-0560">Oxidoreductase</keyword>
<dbReference type="AlphaFoldDB" id="A0A7W6J1I6"/>